<reference evidence="2 3" key="1">
    <citation type="submission" date="2020-08" db="EMBL/GenBank/DDBJ databases">
        <title>Sequencing the genomes of 1000 actinobacteria strains.</title>
        <authorList>
            <person name="Klenk H.-P."/>
        </authorList>
    </citation>
    <scope>NUCLEOTIDE SEQUENCE [LARGE SCALE GENOMIC DNA]</scope>
    <source>
        <strain evidence="2 3">DSM 46659</strain>
    </source>
</reference>
<dbReference type="AlphaFoldDB" id="A0A7W9YJR5"/>
<evidence type="ECO:0008006" key="4">
    <source>
        <dbReference type="Google" id="ProtNLM"/>
    </source>
</evidence>
<accession>A0A7W9YJR5</accession>
<evidence type="ECO:0000313" key="2">
    <source>
        <dbReference type="EMBL" id="MBB6173235.1"/>
    </source>
</evidence>
<keyword evidence="3" id="KW-1185">Reference proteome</keyword>
<dbReference type="RefSeq" id="WP_184076504.1">
    <property type="nucleotide sequence ID" value="NZ_JACHDS010000001.1"/>
</dbReference>
<proteinExistence type="predicted"/>
<name>A0A7W9YJR5_9ACTN</name>
<dbReference type="PROSITE" id="PS51257">
    <property type="entry name" value="PROKAR_LIPOPROTEIN"/>
    <property type="match status" value="1"/>
</dbReference>
<feature type="region of interest" description="Disordered" evidence="1">
    <location>
        <begin position="91"/>
        <end position="120"/>
    </location>
</feature>
<evidence type="ECO:0000313" key="3">
    <source>
        <dbReference type="Proteomes" id="UP000546642"/>
    </source>
</evidence>
<comment type="caution">
    <text evidence="2">The sequence shown here is derived from an EMBL/GenBank/DDBJ whole genome shotgun (WGS) entry which is preliminary data.</text>
</comment>
<dbReference type="Proteomes" id="UP000546642">
    <property type="component" value="Unassembled WGS sequence"/>
</dbReference>
<dbReference type="EMBL" id="JACHDS010000001">
    <property type="protein sequence ID" value="MBB6173235.1"/>
    <property type="molecule type" value="Genomic_DNA"/>
</dbReference>
<organism evidence="2 3">
    <name type="scientific">Nocardiopsis mwathae</name>
    <dbReference type="NCBI Taxonomy" id="1472723"/>
    <lineage>
        <taxon>Bacteria</taxon>
        <taxon>Bacillati</taxon>
        <taxon>Actinomycetota</taxon>
        <taxon>Actinomycetes</taxon>
        <taxon>Streptosporangiales</taxon>
        <taxon>Nocardiopsidaceae</taxon>
        <taxon>Nocardiopsis</taxon>
    </lineage>
</organism>
<protein>
    <recommendedName>
        <fullName evidence="4">Lipoprotein</fullName>
    </recommendedName>
</protein>
<gene>
    <name evidence="2" type="ORF">HNR23_003295</name>
</gene>
<evidence type="ECO:0000256" key="1">
    <source>
        <dbReference type="SAM" id="MobiDB-lite"/>
    </source>
</evidence>
<sequence length="201" mass="21216">MGDSPARRVLLSLPAAALGAVVAGGCGDVPDVPVPSAVQELEAVFEEKRAELAVEADRFTRRDSRPELSAGTAHLGAGGLRFDPEAVACEPRPYGGAPGAWETSAPRERLSGSESEADGSVEVGLRNRDGATRFPVNARVITPDDTAYSVETTLTGTAWRRLSFPDDFPAPRGPLHEGSYTVVWSASEDLTLLACDGFHRG</sequence>